<protein>
    <recommendedName>
        <fullName evidence="4">PH domain-containing protein</fullName>
    </recommendedName>
</protein>
<organism evidence="2 3">
    <name type="scientific">Phytohabitans kaempferiae</name>
    <dbReference type="NCBI Taxonomy" id="1620943"/>
    <lineage>
        <taxon>Bacteria</taxon>
        <taxon>Bacillati</taxon>
        <taxon>Actinomycetota</taxon>
        <taxon>Actinomycetes</taxon>
        <taxon>Micromonosporales</taxon>
        <taxon>Micromonosporaceae</taxon>
    </lineage>
</organism>
<keyword evidence="1" id="KW-0812">Transmembrane</keyword>
<evidence type="ECO:0008006" key="4">
    <source>
        <dbReference type="Google" id="ProtNLM"/>
    </source>
</evidence>
<name>A0ABV6MCH6_9ACTN</name>
<dbReference type="Proteomes" id="UP001589867">
    <property type="component" value="Unassembled WGS sequence"/>
</dbReference>
<feature type="transmembrane region" description="Helical" evidence="1">
    <location>
        <begin position="20"/>
        <end position="41"/>
    </location>
</feature>
<feature type="transmembrane region" description="Helical" evidence="1">
    <location>
        <begin position="47"/>
        <end position="65"/>
    </location>
</feature>
<evidence type="ECO:0000313" key="2">
    <source>
        <dbReference type="EMBL" id="MFC0532402.1"/>
    </source>
</evidence>
<evidence type="ECO:0000313" key="3">
    <source>
        <dbReference type="Proteomes" id="UP001589867"/>
    </source>
</evidence>
<accession>A0ABV6MCH6</accession>
<dbReference type="RefSeq" id="WP_377258390.1">
    <property type="nucleotide sequence ID" value="NZ_JBHLUH010000071.1"/>
</dbReference>
<evidence type="ECO:0000256" key="1">
    <source>
        <dbReference type="SAM" id="Phobius"/>
    </source>
</evidence>
<feature type="transmembrane region" description="Helical" evidence="1">
    <location>
        <begin position="168"/>
        <end position="187"/>
    </location>
</feature>
<sequence>MTGRQPVAQKPQVIRPNQVIGWTAAVVAVVAATAGSTAVDLPWGGPLLWQVFCGAMMLLLLDALWRHDFRPRLLWNAGGLVLVDRDGAHRYAWSDVRTVSARGNTISIRTPEGLLQTHFDRPWWLARLRPSIRDLPETIQARLRTAHEAAVAGSAEEPPPAPRVRRPVALYLLAAAGLLAIVGTTILT</sequence>
<comment type="caution">
    <text evidence="2">The sequence shown here is derived from an EMBL/GenBank/DDBJ whole genome shotgun (WGS) entry which is preliminary data.</text>
</comment>
<keyword evidence="3" id="KW-1185">Reference proteome</keyword>
<keyword evidence="1" id="KW-0472">Membrane</keyword>
<dbReference type="EMBL" id="JBHLUH010000071">
    <property type="protein sequence ID" value="MFC0532402.1"/>
    <property type="molecule type" value="Genomic_DNA"/>
</dbReference>
<gene>
    <name evidence="2" type="ORF">ACFFIA_32625</name>
</gene>
<proteinExistence type="predicted"/>
<keyword evidence="1" id="KW-1133">Transmembrane helix</keyword>
<reference evidence="2 3" key="1">
    <citation type="submission" date="2024-09" db="EMBL/GenBank/DDBJ databases">
        <authorList>
            <person name="Sun Q."/>
            <person name="Mori K."/>
        </authorList>
    </citation>
    <scope>NUCLEOTIDE SEQUENCE [LARGE SCALE GENOMIC DNA]</scope>
    <source>
        <strain evidence="2 3">TBRC 3947</strain>
    </source>
</reference>